<dbReference type="InterPro" id="IPR001138">
    <property type="entry name" value="Zn2Cys6_DnaBD"/>
</dbReference>
<feature type="compositionally biased region" description="Polar residues" evidence="6">
    <location>
        <begin position="74"/>
        <end position="86"/>
    </location>
</feature>
<dbReference type="PROSITE" id="PS00463">
    <property type="entry name" value="ZN2_CY6_FUNGAL_1"/>
    <property type="match status" value="1"/>
</dbReference>
<dbReference type="GO" id="GO:0003677">
    <property type="term" value="F:DNA binding"/>
    <property type="evidence" value="ECO:0007669"/>
    <property type="project" value="UniProtKB-KW"/>
</dbReference>
<reference evidence="8" key="1">
    <citation type="journal article" date="2019" name="Beilstein J. Org. Chem.">
        <title>Nanangenines: drimane sesquiterpenoids as the dominant metabolite cohort of a novel Australian fungus, Aspergillus nanangensis.</title>
        <authorList>
            <person name="Lacey H.J."/>
            <person name="Gilchrist C.L.M."/>
            <person name="Crombie A."/>
            <person name="Kalaitzis J.A."/>
            <person name="Vuong D."/>
            <person name="Rutledge P.J."/>
            <person name="Turner P."/>
            <person name="Pitt J.I."/>
            <person name="Lacey E."/>
            <person name="Chooi Y.H."/>
            <person name="Piggott A.M."/>
        </authorList>
    </citation>
    <scope>NUCLEOTIDE SEQUENCE</scope>
    <source>
        <strain evidence="8">MST-FP2251</strain>
    </source>
</reference>
<keyword evidence="3" id="KW-0238">DNA-binding</keyword>
<dbReference type="PANTHER" id="PTHR31069">
    <property type="entry name" value="OLEATE-ACTIVATED TRANSCRIPTION FACTOR 1-RELATED"/>
    <property type="match status" value="1"/>
</dbReference>
<sequence>MLAESQNSSGGGDPPKLRAACENCRQSKVKCNLGGKNACIRCLRHGLPCRYRVANRSGKPKGSKNRATLRKLGQLQNDKSSSQESNSPPELKEKPIEPPSLTQELDPSPESYVRAPGGFFYHNMPSDRRQTRETSQPRLSHSPPSHETSTAINTGMLLTESTMEYAHSYGTPLPSAVPMGTPASLSPTFLQKEFIIKGITTYPLAVHIPDTLQATCECDEVLGFQMNRLRHIVLDTVRVRFDQALQAIRGALSVCQGFLQCASCHKENTNLLLSVSTLDLVLQMFDYWMSYEFAAHGSMDGETVGYGEYDLGPEETRQIRRLVLRGRLVQCKEVLGLLREAVEVSEGSEGLEGSWLQQIIRGYETSTEAFLQPLLGCICSS</sequence>
<dbReference type="CDD" id="cd00067">
    <property type="entry name" value="GAL4"/>
    <property type="match status" value="1"/>
</dbReference>
<keyword evidence="5" id="KW-0539">Nucleus</keyword>
<dbReference type="GO" id="GO:0009893">
    <property type="term" value="P:positive regulation of metabolic process"/>
    <property type="evidence" value="ECO:0007669"/>
    <property type="project" value="UniProtKB-ARBA"/>
</dbReference>
<keyword evidence="9" id="KW-1185">Reference proteome</keyword>
<comment type="caution">
    <text evidence="8">The sequence shown here is derived from an EMBL/GenBank/DDBJ whole genome shotgun (WGS) entry which is preliminary data.</text>
</comment>
<dbReference type="GO" id="GO:0008270">
    <property type="term" value="F:zinc ion binding"/>
    <property type="evidence" value="ECO:0007669"/>
    <property type="project" value="InterPro"/>
</dbReference>
<evidence type="ECO:0000256" key="4">
    <source>
        <dbReference type="ARBA" id="ARBA00023163"/>
    </source>
</evidence>
<evidence type="ECO:0000259" key="7">
    <source>
        <dbReference type="PROSITE" id="PS50048"/>
    </source>
</evidence>
<dbReference type="PANTHER" id="PTHR31069:SF31">
    <property type="entry name" value="MONODICTYPHENONE CLUSTER TRANSCRIPTION FACTOR-RELATED"/>
    <property type="match status" value="1"/>
</dbReference>
<evidence type="ECO:0000313" key="9">
    <source>
        <dbReference type="Proteomes" id="UP001194746"/>
    </source>
</evidence>
<dbReference type="GO" id="GO:0000981">
    <property type="term" value="F:DNA-binding transcription factor activity, RNA polymerase II-specific"/>
    <property type="evidence" value="ECO:0007669"/>
    <property type="project" value="InterPro"/>
</dbReference>
<evidence type="ECO:0000256" key="6">
    <source>
        <dbReference type="SAM" id="MobiDB-lite"/>
    </source>
</evidence>
<feature type="compositionally biased region" description="Basic residues" evidence="6">
    <location>
        <begin position="58"/>
        <end position="69"/>
    </location>
</feature>
<feature type="region of interest" description="Disordered" evidence="6">
    <location>
        <begin position="53"/>
        <end position="150"/>
    </location>
</feature>
<evidence type="ECO:0000256" key="5">
    <source>
        <dbReference type="ARBA" id="ARBA00023242"/>
    </source>
</evidence>
<evidence type="ECO:0000256" key="1">
    <source>
        <dbReference type="ARBA" id="ARBA00022833"/>
    </source>
</evidence>
<dbReference type="Proteomes" id="UP001194746">
    <property type="component" value="Unassembled WGS sequence"/>
</dbReference>
<feature type="domain" description="Zn(2)-C6 fungal-type" evidence="7">
    <location>
        <begin position="20"/>
        <end position="51"/>
    </location>
</feature>
<dbReference type="SMART" id="SM00066">
    <property type="entry name" value="GAL4"/>
    <property type="match status" value="1"/>
</dbReference>
<protein>
    <recommendedName>
        <fullName evidence="7">Zn(2)-C6 fungal-type domain-containing protein</fullName>
    </recommendedName>
</protein>
<evidence type="ECO:0000313" key="8">
    <source>
        <dbReference type="EMBL" id="KAF9889960.1"/>
    </source>
</evidence>
<dbReference type="Pfam" id="PF00172">
    <property type="entry name" value="Zn_clus"/>
    <property type="match status" value="1"/>
</dbReference>
<dbReference type="Gene3D" id="4.10.240.10">
    <property type="entry name" value="Zn(2)-C6 fungal-type DNA-binding domain"/>
    <property type="match status" value="1"/>
</dbReference>
<reference evidence="8" key="2">
    <citation type="submission" date="2020-02" db="EMBL/GenBank/DDBJ databases">
        <authorList>
            <person name="Gilchrist C.L.M."/>
            <person name="Chooi Y.-H."/>
        </authorList>
    </citation>
    <scope>NUCLEOTIDE SEQUENCE</scope>
    <source>
        <strain evidence="8">MST-FP2251</strain>
    </source>
</reference>
<name>A0AAD4GUS0_ASPNN</name>
<feature type="compositionally biased region" description="Polar residues" evidence="6">
    <location>
        <begin position="133"/>
        <end position="150"/>
    </location>
</feature>
<dbReference type="PROSITE" id="PS50048">
    <property type="entry name" value="ZN2_CY6_FUNGAL_2"/>
    <property type="match status" value="1"/>
</dbReference>
<evidence type="ECO:0000256" key="2">
    <source>
        <dbReference type="ARBA" id="ARBA00023015"/>
    </source>
</evidence>
<accession>A0AAD4GUS0</accession>
<keyword evidence="1" id="KW-0862">Zinc</keyword>
<dbReference type="InterPro" id="IPR036864">
    <property type="entry name" value="Zn2-C6_fun-type_DNA-bd_sf"/>
</dbReference>
<keyword evidence="2" id="KW-0805">Transcription regulation</keyword>
<evidence type="ECO:0000256" key="3">
    <source>
        <dbReference type="ARBA" id="ARBA00023125"/>
    </source>
</evidence>
<dbReference type="InterPro" id="IPR050675">
    <property type="entry name" value="OAF3"/>
</dbReference>
<gene>
    <name evidence="8" type="ORF">FE257_006834</name>
</gene>
<dbReference type="EMBL" id="VCAU01000031">
    <property type="protein sequence ID" value="KAF9889960.1"/>
    <property type="molecule type" value="Genomic_DNA"/>
</dbReference>
<dbReference type="AlphaFoldDB" id="A0AAD4GUS0"/>
<proteinExistence type="predicted"/>
<dbReference type="SUPFAM" id="SSF57701">
    <property type="entry name" value="Zn2/Cys6 DNA-binding domain"/>
    <property type="match status" value="1"/>
</dbReference>
<organism evidence="8 9">
    <name type="scientific">Aspergillus nanangensis</name>
    <dbReference type="NCBI Taxonomy" id="2582783"/>
    <lineage>
        <taxon>Eukaryota</taxon>
        <taxon>Fungi</taxon>
        <taxon>Dikarya</taxon>
        <taxon>Ascomycota</taxon>
        <taxon>Pezizomycotina</taxon>
        <taxon>Eurotiomycetes</taxon>
        <taxon>Eurotiomycetidae</taxon>
        <taxon>Eurotiales</taxon>
        <taxon>Aspergillaceae</taxon>
        <taxon>Aspergillus</taxon>
        <taxon>Aspergillus subgen. Circumdati</taxon>
    </lineage>
</organism>
<keyword evidence="4" id="KW-0804">Transcription</keyword>